<name>A0A382FG98_9ZZZZ</name>
<protein>
    <submittedName>
        <fullName evidence="1">Uncharacterized protein</fullName>
    </submittedName>
</protein>
<proteinExistence type="predicted"/>
<reference evidence="1" key="1">
    <citation type="submission" date="2018-05" db="EMBL/GenBank/DDBJ databases">
        <authorList>
            <person name="Lanie J.A."/>
            <person name="Ng W.-L."/>
            <person name="Kazmierczak K.M."/>
            <person name="Andrzejewski T.M."/>
            <person name="Davidsen T.M."/>
            <person name="Wayne K.J."/>
            <person name="Tettelin H."/>
            <person name="Glass J.I."/>
            <person name="Rusch D."/>
            <person name="Podicherti R."/>
            <person name="Tsui H.-C.T."/>
            <person name="Winkler M.E."/>
        </authorList>
    </citation>
    <scope>NUCLEOTIDE SEQUENCE</scope>
</reference>
<organism evidence="1">
    <name type="scientific">marine metagenome</name>
    <dbReference type="NCBI Taxonomy" id="408172"/>
    <lineage>
        <taxon>unclassified sequences</taxon>
        <taxon>metagenomes</taxon>
        <taxon>ecological metagenomes</taxon>
    </lineage>
</organism>
<dbReference type="AlphaFoldDB" id="A0A382FG98"/>
<sequence length="60" mass="6704">MNKNSLNLTSIAFIITLLGTFLSAQQLDSQDIAYNGLRDIVENASRTNQKVWVEDFTGLN</sequence>
<dbReference type="EMBL" id="UINC01049851">
    <property type="protein sequence ID" value="SVB62118.1"/>
    <property type="molecule type" value="Genomic_DNA"/>
</dbReference>
<evidence type="ECO:0000313" key="1">
    <source>
        <dbReference type="EMBL" id="SVB62118.1"/>
    </source>
</evidence>
<accession>A0A382FG98</accession>
<gene>
    <name evidence="1" type="ORF">METZ01_LOCUS214972</name>
</gene>